<sequence>MKKILFILPLAVLLLITSCKTEDIKPSSVSGIIVTNAVVGGAAVKISTNAHDSVLVNASKVFGFDAGGQLRLSVYGSKDPLKLYYNSDLQTQGGDVYSLFVHGQFPNGEGFLLKENFATYQESVLGVRFVNLSPTSAPVNVTLSGTPTINEFSGVKYKQVSDFKQIAAPLAAVNTSFNFQVRNSTTNEVLATYQLTAANLVSARNHNITLVYRGIVGGTGTSAPGIIFIGHY</sequence>
<proteinExistence type="predicted"/>
<dbReference type="AlphaFoldDB" id="A0A369PVF9"/>
<gene>
    <name evidence="2" type="ORF">DU508_05420</name>
</gene>
<evidence type="ECO:0000256" key="1">
    <source>
        <dbReference type="SAM" id="SignalP"/>
    </source>
</evidence>
<dbReference type="OrthoDB" id="751045at2"/>
<accession>A0A369PVF9</accession>
<dbReference type="PROSITE" id="PS51257">
    <property type="entry name" value="PROKAR_LIPOPROTEIN"/>
    <property type="match status" value="1"/>
</dbReference>
<keyword evidence="1" id="KW-0732">Signal</keyword>
<feature type="signal peptide" evidence="1">
    <location>
        <begin position="1"/>
        <end position="21"/>
    </location>
</feature>
<protein>
    <recommendedName>
        <fullName evidence="4">DUF4397 domain-containing protein</fullName>
    </recommendedName>
</protein>
<dbReference type="Proteomes" id="UP000253961">
    <property type="component" value="Unassembled WGS sequence"/>
</dbReference>
<dbReference type="RefSeq" id="WP_115401840.1">
    <property type="nucleotide sequence ID" value="NZ_QPKV01000003.1"/>
</dbReference>
<feature type="chain" id="PRO_5016969047" description="DUF4397 domain-containing protein" evidence="1">
    <location>
        <begin position="22"/>
        <end position="232"/>
    </location>
</feature>
<evidence type="ECO:0000313" key="3">
    <source>
        <dbReference type="Proteomes" id="UP000253961"/>
    </source>
</evidence>
<evidence type="ECO:0000313" key="2">
    <source>
        <dbReference type="EMBL" id="RDC56651.1"/>
    </source>
</evidence>
<keyword evidence="3" id="KW-1185">Reference proteome</keyword>
<dbReference type="EMBL" id="QPKV01000003">
    <property type="protein sequence ID" value="RDC56651.1"/>
    <property type="molecule type" value="Genomic_DNA"/>
</dbReference>
<name>A0A369PVF9_9SPHI</name>
<evidence type="ECO:0008006" key="4">
    <source>
        <dbReference type="Google" id="ProtNLM"/>
    </source>
</evidence>
<organism evidence="2 3">
    <name type="scientific">Pedobacter chinensis</name>
    <dbReference type="NCBI Taxonomy" id="2282421"/>
    <lineage>
        <taxon>Bacteria</taxon>
        <taxon>Pseudomonadati</taxon>
        <taxon>Bacteroidota</taxon>
        <taxon>Sphingobacteriia</taxon>
        <taxon>Sphingobacteriales</taxon>
        <taxon>Sphingobacteriaceae</taxon>
        <taxon>Pedobacter</taxon>
    </lineage>
</organism>
<comment type="caution">
    <text evidence="2">The sequence shown here is derived from an EMBL/GenBank/DDBJ whole genome shotgun (WGS) entry which is preliminary data.</text>
</comment>
<reference evidence="2 3" key="1">
    <citation type="submission" date="2018-07" db="EMBL/GenBank/DDBJ databases">
        <title>Pedobacter sp. nov., isolated from soil.</title>
        <authorList>
            <person name="Zhou L.Y."/>
            <person name="Du Z.J."/>
        </authorList>
    </citation>
    <scope>NUCLEOTIDE SEQUENCE [LARGE SCALE GENOMIC DNA]</scope>
    <source>
        <strain evidence="2 3">JDX94</strain>
    </source>
</reference>